<name>A0AAV1ILG0_9CHLO</name>
<sequence length="448" mass="48213">MHWHQGQQRGSSSAMERLRPSESRASDLMHDSDSSSSECSPPGSPPAQARNLAYSSATLMRTASSACLTASAAAVGAPAALVRSAATLVLEPKQALTAALSWTYWYPVPLQAQRIQKEDTKGYVRMEVKPLNGTDVTLQLSPRLTLAEAGEHVARTGLPARRQFFVVAEDRARAGGLSSLAKSVTRQLTAPHDLRASLVSWINFVFLPEAVNRELYGRGLIGTLKASTWYQQLQERQKQGPGRQKRRPKAKNSVRMQVETLAGQVVAVDVDAAATLGAMREGIARQTGILVKQQRLIVLERSGPGALTHLTNSMFLQALAGTRQVLGAAAWATCTLLGSRADNRFPLSIRVHSGEEVVLSVTGDMTLDQVRELVEARIGKPEPQDPDQESGRPVGTPHKDSTAAVDEVLISGRAPAPMAPSVILSEIGFPEHVPAAPQMTQLVQLVDV</sequence>
<dbReference type="AlphaFoldDB" id="A0AAV1ILG0"/>
<dbReference type="InterPro" id="IPR029071">
    <property type="entry name" value="Ubiquitin-like_domsf"/>
</dbReference>
<dbReference type="EMBL" id="CAUYUE010000015">
    <property type="protein sequence ID" value="CAK0786778.1"/>
    <property type="molecule type" value="Genomic_DNA"/>
</dbReference>
<dbReference type="Proteomes" id="UP001314263">
    <property type="component" value="Unassembled WGS sequence"/>
</dbReference>
<accession>A0AAV1ILG0</accession>
<feature type="domain" description="Ubiquitin-like" evidence="2">
    <location>
        <begin position="254"/>
        <end position="303"/>
    </location>
</feature>
<dbReference type="SUPFAM" id="SSF54236">
    <property type="entry name" value="Ubiquitin-like"/>
    <property type="match status" value="1"/>
</dbReference>
<evidence type="ECO:0000313" key="4">
    <source>
        <dbReference type="Proteomes" id="UP001314263"/>
    </source>
</evidence>
<evidence type="ECO:0000256" key="1">
    <source>
        <dbReference type="SAM" id="MobiDB-lite"/>
    </source>
</evidence>
<dbReference type="PROSITE" id="PS50053">
    <property type="entry name" value="UBIQUITIN_2"/>
    <property type="match status" value="1"/>
</dbReference>
<keyword evidence="4" id="KW-1185">Reference proteome</keyword>
<feature type="region of interest" description="Disordered" evidence="1">
    <location>
        <begin position="378"/>
        <end position="401"/>
    </location>
</feature>
<evidence type="ECO:0000259" key="2">
    <source>
        <dbReference type="PROSITE" id="PS50053"/>
    </source>
</evidence>
<reference evidence="3 4" key="1">
    <citation type="submission" date="2023-10" db="EMBL/GenBank/DDBJ databases">
        <authorList>
            <person name="Maclean D."/>
            <person name="Macfadyen A."/>
        </authorList>
    </citation>
    <scope>NUCLEOTIDE SEQUENCE [LARGE SCALE GENOMIC DNA]</scope>
</reference>
<feature type="region of interest" description="Disordered" evidence="1">
    <location>
        <begin position="1"/>
        <end position="49"/>
    </location>
</feature>
<feature type="compositionally biased region" description="Basic residues" evidence="1">
    <location>
        <begin position="243"/>
        <end position="252"/>
    </location>
</feature>
<comment type="caution">
    <text evidence="3">The sequence shown here is derived from an EMBL/GenBank/DDBJ whole genome shotgun (WGS) entry which is preliminary data.</text>
</comment>
<feature type="compositionally biased region" description="Polar residues" evidence="1">
    <location>
        <begin position="1"/>
        <end position="14"/>
    </location>
</feature>
<organism evidence="3 4">
    <name type="scientific">Coccomyxa viridis</name>
    <dbReference type="NCBI Taxonomy" id="1274662"/>
    <lineage>
        <taxon>Eukaryota</taxon>
        <taxon>Viridiplantae</taxon>
        <taxon>Chlorophyta</taxon>
        <taxon>core chlorophytes</taxon>
        <taxon>Trebouxiophyceae</taxon>
        <taxon>Trebouxiophyceae incertae sedis</taxon>
        <taxon>Coccomyxaceae</taxon>
        <taxon>Coccomyxa</taxon>
    </lineage>
</organism>
<gene>
    <name evidence="3" type="ORF">CVIRNUC_009992</name>
</gene>
<proteinExistence type="predicted"/>
<dbReference type="InterPro" id="IPR000626">
    <property type="entry name" value="Ubiquitin-like_dom"/>
</dbReference>
<feature type="compositionally biased region" description="Basic and acidic residues" evidence="1">
    <location>
        <begin position="16"/>
        <end position="33"/>
    </location>
</feature>
<dbReference type="Gene3D" id="3.10.20.90">
    <property type="entry name" value="Phosphatidylinositol 3-kinase Catalytic Subunit, Chain A, domain 1"/>
    <property type="match status" value="1"/>
</dbReference>
<protein>
    <recommendedName>
        <fullName evidence="2">Ubiquitin-like domain-containing protein</fullName>
    </recommendedName>
</protein>
<feature type="region of interest" description="Disordered" evidence="1">
    <location>
        <begin position="234"/>
        <end position="253"/>
    </location>
</feature>
<evidence type="ECO:0000313" key="3">
    <source>
        <dbReference type="EMBL" id="CAK0786778.1"/>
    </source>
</evidence>